<reference evidence="6 7" key="2">
    <citation type="submission" date="2023-06" db="EMBL/GenBank/DDBJ databases">
        <authorList>
            <person name="Zeman M."/>
            <person name="Kubasova T."/>
            <person name="Jahodarova E."/>
            <person name="Nykrynova M."/>
            <person name="Rychlik I."/>
        </authorList>
    </citation>
    <scope>NUCLEOTIDE SEQUENCE [LARGE SCALE GENOMIC DNA]</scope>
    <source>
        <strain evidence="6 7">161_Gplus</strain>
    </source>
</reference>
<dbReference type="RefSeq" id="WP_289585759.1">
    <property type="nucleotide sequence ID" value="NZ_JAUDDW010000004.1"/>
</dbReference>
<dbReference type="PANTHER" id="PTHR37306">
    <property type="entry name" value="COLICIN V PRODUCTION PROTEIN"/>
    <property type="match status" value="1"/>
</dbReference>
<dbReference type="InterPro" id="IPR003825">
    <property type="entry name" value="Colicin-V_CvpA"/>
</dbReference>
<reference evidence="7" key="1">
    <citation type="submission" date="2023-06" db="EMBL/GenBank/DDBJ databases">
        <title>Identification and characterization of horizontal gene transfer across gut microbiota members of farm animals based on homology search.</title>
        <authorList>
            <person name="Zeman M."/>
            <person name="Kubasova T."/>
            <person name="Jahodarova E."/>
            <person name="Nykrynova M."/>
            <person name="Rychlik I."/>
        </authorList>
    </citation>
    <scope>NUCLEOTIDE SEQUENCE [LARGE SCALE GENOMIC DNA]</scope>
    <source>
        <strain evidence="7">161_Gplus</strain>
    </source>
</reference>
<comment type="caution">
    <text evidence="6">The sequence shown here is derived from an EMBL/GenBank/DDBJ whole genome shotgun (WGS) entry which is preliminary data.</text>
</comment>
<feature type="transmembrane region" description="Helical" evidence="5">
    <location>
        <begin position="120"/>
        <end position="141"/>
    </location>
</feature>
<accession>A0ABT7UW69</accession>
<comment type="subcellular location">
    <subcellularLocation>
        <location evidence="1">Membrane</location>
        <topology evidence="1">Multi-pass membrane protein</topology>
    </subcellularLocation>
</comment>
<evidence type="ECO:0000256" key="5">
    <source>
        <dbReference type="SAM" id="Phobius"/>
    </source>
</evidence>
<protein>
    <submittedName>
        <fullName evidence="6">CvpA family protein</fullName>
    </submittedName>
</protein>
<keyword evidence="7" id="KW-1185">Reference proteome</keyword>
<feature type="transmembrane region" description="Helical" evidence="5">
    <location>
        <begin position="77"/>
        <end position="99"/>
    </location>
</feature>
<keyword evidence="4 5" id="KW-0472">Membrane</keyword>
<dbReference type="PANTHER" id="PTHR37306:SF1">
    <property type="entry name" value="COLICIN V PRODUCTION PROTEIN"/>
    <property type="match status" value="1"/>
</dbReference>
<evidence type="ECO:0000256" key="2">
    <source>
        <dbReference type="ARBA" id="ARBA00022692"/>
    </source>
</evidence>
<sequence>MILTTLIILILIGCFINGHRRGLLMMALYTGTYLVSWLVAKWGARAIGGGLSSLLPDVSQSAAYSTMILRAVNNNTFFYNGIAFLSIFTLVSALCHWGIGKLRWIKRLPIIGTFDRLAGGILSLVIGYVIIYVALVILQLWPAGWWQLQLANSGLAQFMINQTPALAQLMINTLIK</sequence>
<keyword evidence="3 5" id="KW-1133">Transmembrane helix</keyword>
<name>A0ABT7UW69_9LACO</name>
<dbReference type="Pfam" id="PF02674">
    <property type="entry name" value="Colicin_V"/>
    <property type="match status" value="1"/>
</dbReference>
<evidence type="ECO:0000313" key="6">
    <source>
        <dbReference type="EMBL" id="MDM8265950.1"/>
    </source>
</evidence>
<dbReference type="Proteomes" id="UP001529343">
    <property type="component" value="Unassembled WGS sequence"/>
</dbReference>
<evidence type="ECO:0000256" key="1">
    <source>
        <dbReference type="ARBA" id="ARBA00004141"/>
    </source>
</evidence>
<gene>
    <name evidence="6" type="ORF">QUW44_02030</name>
</gene>
<evidence type="ECO:0000256" key="4">
    <source>
        <dbReference type="ARBA" id="ARBA00023136"/>
    </source>
</evidence>
<dbReference type="EMBL" id="JAUDDW010000004">
    <property type="protein sequence ID" value="MDM8265950.1"/>
    <property type="molecule type" value="Genomic_DNA"/>
</dbReference>
<evidence type="ECO:0000256" key="3">
    <source>
        <dbReference type="ARBA" id="ARBA00022989"/>
    </source>
</evidence>
<proteinExistence type="predicted"/>
<organism evidence="6 7">
    <name type="scientific">Limosilactobacillus pontis</name>
    <dbReference type="NCBI Taxonomy" id="35787"/>
    <lineage>
        <taxon>Bacteria</taxon>
        <taxon>Bacillati</taxon>
        <taxon>Bacillota</taxon>
        <taxon>Bacilli</taxon>
        <taxon>Lactobacillales</taxon>
        <taxon>Lactobacillaceae</taxon>
        <taxon>Limosilactobacillus</taxon>
    </lineage>
</organism>
<evidence type="ECO:0000313" key="7">
    <source>
        <dbReference type="Proteomes" id="UP001529343"/>
    </source>
</evidence>
<keyword evidence="2 5" id="KW-0812">Transmembrane</keyword>